<evidence type="ECO:0000256" key="1">
    <source>
        <dbReference type="SAM" id="MobiDB-lite"/>
    </source>
</evidence>
<reference evidence="2" key="1">
    <citation type="submission" date="2021-03" db="EMBL/GenBank/DDBJ databases">
        <authorList>
            <consortium name="Genoscope - CEA"/>
            <person name="William W."/>
        </authorList>
    </citation>
    <scope>NUCLEOTIDE SEQUENCE</scope>
    <source>
        <strain evidence="2">Doubled-haploid Pahang</strain>
    </source>
</reference>
<dbReference type="Proteomes" id="UP000012960">
    <property type="component" value="Unplaced"/>
</dbReference>
<dbReference type="EMBL" id="HG996469">
    <property type="protein sequence ID" value="CAG1841706.1"/>
    <property type="molecule type" value="Genomic_DNA"/>
</dbReference>
<evidence type="ECO:0000313" key="2">
    <source>
        <dbReference type="EMBL" id="CAG1841706.1"/>
    </source>
</evidence>
<protein>
    <submittedName>
        <fullName evidence="2">(wild Malaysian banana) hypothetical protein</fullName>
    </submittedName>
</protein>
<dbReference type="EnsemblPlants" id="Ma04_t09800.1">
    <property type="protein sequence ID" value="Ma04_p09800.1"/>
    <property type="gene ID" value="Ma04_g09800"/>
</dbReference>
<accession>A0A804IMZ8</accession>
<evidence type="ECO:0000313" key="3">
    <source>
        <dbReference type="EnsemblPlants" id="Ma04_p09800.1"/>
    </source>
</evidence>
<proteinExistence type="predicted"/>
<evidence type="ECO:0000313" key="4">
    <source>
        <dbReference type="Proteomes" id="UP000012960"/>
    </source>
</evidence>
<dbReference type="AlphaFoldDB" id="A0A804IMZ8"/>
<organism evidence="3 4">
    <name type="scientific">Musa acuminata subsp. malaccensis</name>
    <name type="common">Wild banana</name>
    <name type="synonym">Musa malaccensis</name>
    <dbReference type="NCBI Taxonomy" id="214687"/>
    <lineage>
        <taxon>Eukaryota</taxon>
        <taxon>Viridiplantae</taxon>
        <taxon>Streptophyta</taxon>
        <taxon>Embryophyta</taxon>
        <taxon>Tracheophyta</taxon>
        <taxon>Spermatophyta</taxon>
        <taxon>Magnoliopsida</taxon>
        <taxon>Liliopsida</taxon>
        <taxon>Zingiberales</taxon>
        <taxon>Musaceae</taxon>
        <taxon>Musa</taxon>
    </lineage>
</organism>
<gene>
    <name evidence="2" type="ORF">GSMUA_115010.1</name>
</gene>
<sequence length="51" mass="5490">MLSNSHLVGSTEIREFDSDIHQANLYASSRRQSPKPPGVAAEKSSISSFVG</sequence>
<dbReference type="InParanoid" id="A0A804IMZ8"/>
<reference evidence="3" key="2">
    <citation type="submission" date="2021-05" db="UniProtKB">
        <authorList>
            <consortium name="EnsemblPlants"/>
        </authorList>
    </citation>
    <scope>IDENTIFICATION</scope>
    <source>
        <strain evidence="3">subsp. malaccensis</strain>
    </source>
</reference>
<feature type="region of interest" description="Disordered" evidence="1">
    <location>
        <begin position="28"/>
        <end position="51"/>
    </location>
</feature>
<dbReference type="Gramene" id="Ma04_t09800.1">
    <property type="protein sequence ID" value="Ma04_p09800.1"/>
    <property type="gene ID" value="Ma04_g09800"/>
</dbReference>
<keyword evidence="4" id="KW-1185">Reference proteome</keyword>
<name>A0A804IMZ8_MUSAM</name>